<keyword evidence="12" id="KW-0007">Acetylation</keyword>
<dbReference type="InterPro" id="IPR045010">
    <property type="entry name" value="MDR_fam"/>
</dbReference>
<evidence type="ECO:0000256" key="21">
    <source>
        <dbReference type="ARBA" id="ARBA00047617"/>
    </source>
</evidence>
<comment type="catalytic activity">
    <reaction evidence="25">
        <text>dodecanal + NADP(+) = (2E)-dodecenal + NADPH + H(+)</text>
        <dbReference type="Rhea" id="RHEA:50784"/>
        <dbReference type="ChEBI" id="CHEBI:15378"/>
        <dbReference type="ChEBI" id="CHEBI:27836"/>
        <dbReference type="ChEBI" id="CHEBI:57783"/>
        <dbReference type="ChEBI" id="CHEBI:58349"/>
        <dbReference type="ChEBI" id="CHEBI:133741"/>
    </reaction>
    <physiologicalReaction direction="right-to-left" evidence="25">
        <dbReference type="Rhea" id="RHEA:50786"/>
    </physiologicalReaction>
</comment>
<comment type="catalytic activity">
    <reaction evidence="34">
        <text>hexanal + NADP(+) = (E)-hex-2-enal + NADPH + H(+)</text>
        <dbReference type="Rhea" id="RHEA:50776"/>
        <dbReference type="ChEBI" id="CHEBI:15378"/>
        <dbReference type="ChEBI" id="CHEBI:28913"/>
        <dbReference type="ChEBI" id="CHEBI:57783"/>
        <dbReference type="ChEBI" id="CHEBI:58349"/>
        <dbReference type="ChEBI" id="CHEBI:88528"/>
    </reaction>
    <physiologicalReaction direction="right-to-left" evidence="34">
        <dbReference type="Rhea" id="RHEA:50778"/>
    </physiologicalReaction>
</comment>
<name>A0A6A4JSW4_APOLU</name>
<comment type="catalytic activity">
    <reaction evidence="29">
        <text>20-hydroxy-leukotriene B4 + NADP(+) = 12-oxo-20-hydroxy-leukotriene B4 + NADPH + H(+)</text>
        <dbReference type="Rhea" id="RHEA:51208"/>
        <dbReference type="ChEBI" id="CHEBI:15378"/>
        <dbReference type="ChEBI" id="CHEBI:57460"/>
        <dbReference type="ChEBI" id="CHEBI:57783"/>
        <dbReference type="ChEBI" id="CHEBI:58349"/>
        <dbReference type="ChEBI" id="CHEBI:133346"/>
    </reaction>
    <physiologicalReaction direction="left-to-right" evidence="29">
        <dbReference type="Rhea" id="RHEA:51209"/>
    </physiologicalReaction>
</comment>
<comment type="catalytic activity">
    <reaction evidence="21">
        <text>decanal + NADP(+) = (2E)-decenal + NADPH + H(+)</text>
        <dbReference type="Rhea" id="RHEA:50612"/>
        <dbReference type="ChEBI" id="CHEBI:15378"/>
        <dbReference type="ChEBI" id="CHEBI:31457"/>
        <dbReference type="ChEBI" id="CHEBI:57783"/>
        <dbReference type="ChEBI" id="CHEBI:58349"/>
        <dbReference type="ChEBI" id="CHEBI:133455"/>
    </reaction>
    <physiologicalReaction direction="right-to-left" evidence="21">
        <dbReference type="Rhea" id="RHEA:50614"/>
    </physiologicalReaction>
</comment>
<evidence type="ECO:0000256" key="18">
    <source>
        <dbReference type="ARBA" id="ARBA00032297"/>
    </source>
</evidence>
<evidence type="ECO:0000256" key="2">
    <source>
        <dbReference type="ARBA" id="ARBA00010460"/>
    </source>
</evidence>
<evidence type="ECO:0000256" key="19">
    <source>
        <dbReference type="ARBA" id="ARBA00033119"/>
    </source>
</evidence>
<evidence type="ECO:0000256" key="14">
    <source>
        <dbReference type="ARBA" id="ARBA00023098"/>
    </source>
</evidence>
<comment type="catalytic activity">
    <reaction evidence="24">
        <text>13,14-dihydro-15-oxo-prostaglandin F1alpha + NADP(+) = 15-oxoprostaglandin F1alpha + NADPH + H(+)</text>
        <dbReference type="Rhea" id="RHEA:50592"/>
        <dbReference type="ChEBI" id="CHEBI:15378"/>
        <dbReference type="ChEBI" id="CHEBI:57783"/>
        <dbReference type="ChEBI" id="CHEBI:58349"/>
        <dbReference type="ChEBI" id="CHEBI:79072"/>
        <dbReference type="ChEBI" id="CHEBI:133411"/>
    </reaction>
    <physiologicalReaction direction="right-to-left" evidence="24">
        <dbReference type="Rhea" id="RHEA:50594"/>
    </physiologicalReaction>
</comment>
<evidence type="ECO:0000256" key="15">
    <source>
        <dbReference type="ARBA" id="ARBA00023278"/>
    </source>
</evidence>
<comment type="caution">
    <text evidence="36">The sequence shown here is derived from an EMBL/GenBank/DDBJ whole genome shotgun (WGS) entry which is preliminary data.</text>
</comment>
<comment type="catalytic activity">
    <reaction evidence="26">
        <text>nonan-2-one + NADP(+) = (3E)-nonen-2-one + NADPH + H(+)</text>
        <dbReference type="Rhea" id="RHEA:50616"/>
        <dbReference type="ChEBI" id="CHEBI:15378"/>
        <dbReference type="ChEBI" id="CHEBI:57783"/>
        <dbReference type="ChEBI" id="CHEBI:58349"/>
        <dbReference type="ChEBI" id="CHEBI:77927"/>
        <dbReference type="ChEBI" id="CHEBI:133457"/>
    </reaction>
    <physiologicalReaction direction="right-to-left" evidence="26">
        <dbReference type="Rhea" id="RHEA:50618"/>
    </physiologicalReaction>
</comment>
<dbReference type="AlphaFoldDB" id="A0A6A4JSW4"/>
<dbReference type="InterPro" id="IPR041694">
    <property type="entry name" value="ADH_N_2"/>
</dbReference>
<dbReference type="FunFam" id="3.40.50.720:FF:000121">
    <property type="entry name" value="Prostaglandin reductase 2"/>
    <property type="match status" value="1"/>
</dbReference>
<evidence type="ECO:0000256" key="22">
    <source>
        <dbReference type="ARBA" id="ARBA00047742"/>
    </source>
</evidence>
<proteinExistence type="inferred from homology"/>
<dbReference type="InterPro" id="IPR036291">
    <property type="entry name" value="NAD(P)-bd_dom_sf"/>
</dbReference>
<evidence type="ECO:0000256" key="16">
    <source>
        <dbReference type="ARBA" id="ARBA00031851"/>
    </source>
</evidence>
<gene>
    <name evidence="36" type="ORF">GE061_012327</name>
</gene>
<evidence type="ECO:0000256" key="27">
    <source>
        <dbReference type="ARBA" id="ARBA00048290"/>
    </source>
</evidence>
<organism evidence="36 37">
    <name type="scientific">Apolygus lucorum</name>
    <name type="common">Small green plant bug</name>
    <name type="synonym">Lygocoris lucorum</name>
    <dbReference type="NCBI Taxonomy" id="248454"/>
    <lineage>
        <taxon>Eukaryota</taxon>
        <taxon>Metazoa</taxon>
        <taxon>Ecdysozoa</taxon>
        <taxon>Arthropoda</taxon>
        <taxon>Hexapoda</taxon>
        <taxon>Insecta</taxon>
        <taxon>Pterygota</taxon>
        <taxon>Neoptera</taxon>
        <taxon>Paraneoptera</taxon>
        <taxon>Hemiptera</taxon>
        <taxon>Heteroptera</taxon>
        <taxon>Panheteroptera</taxon>
        <taxon>Cimicomorpha</taxon>
        <taxon>Miridae</taxon>
        <taxon>Mirini</taxon>
        <taxon>Apolygus</taxon>
    </lineage>
</organism>
<evidence type="ECO:0000256" key="26">
    <source>
        <dbReference type="ARBA" id="ARBA00048066"/>
    </source>
</evidence>
<evidence type="ECO:0000256" key="9">
    <source>
        <dbReference type="ARBA" id="ARBA00022553"/>
    </source>
</evidence>
<keyword evidence="10" id="KW-0276">Fatty acid metabolism</keyword>
<evidence type="ECO:0000256" key="8">
    <source>
        <dbReference type="ARBA" id="ARBA00022501"/>
    </source>
</evidence>
<dbReference type="Pfam" id="PF00107">
    <property type="entry name" value="ADH_zinc_N"/>
    <property type="match status" value="1"/>
</dbReference>
<comment type="catalytic activity">
    <reaction evidence="31">
        <text>(5S,12S)-dihydroxy-(6E,10E,12E,14Z)-eicosatetraenoate + NADP(+) = 12-oxo-(5S)-hydroxy-(6E,8E,10E,14Z)-eicosatetraenoate + NADPH + H(+)</text>
        <dbReference type="Rhea" id="RHEA:51212"/>
        <dbReference type="ChEBI" id="CHEBI:15378"/>
        <dbReference type="ChEBI" id="CHEBI:57783"/>
        <dbReference type="ChEBI" id="CHEBI:58349"/>
        <dbReference type="ChEBI" id="CHEBI:133974"/>
        <dbReference type="ChEBI" id="CHEBI:133975"/>
    </reaction>
    <physiologicalReaction direction="left-to-right" evidence="31">
        <dbReference type="Rhea" id="RHEA:51213"/>
    </physiologicalReaction>
</comment>
<evidence type="ECO:0000259" key="35">
    <source>
        <dbReference type="SMART" id="SM00829"/>
    </source>
</evidence>
<keyword evidence="13" id="KW-0560">Oxidoreductase</keyword>
<keyword evidence="7" id="KW-0963">Cytoplasm</keyword>
<keyword evidence="8" id="KW-0644">Prostaglandin metabolism</keyword>
<comment type="subcellular location">
    <subcellularLocation>
        <location evidence="1">Cytoplasm</location>
    </subcellularLocation>
</comment>
<evidence type="ECO:0000256" key="23">
    <source>
        <dbReference type="ARBA" id="ARBA00047871"/>
    </source>
</evidence>
<comment type="catalytic activity">
    <reaction evidence="22">
        <text>pentan-2-one + NADP(+) = (E)-pent-3-en-2-one + NADPH + H(+)</text>
        <dbReference type="Rhea" id="RHEA:50788"/>
        <dbReference type="ChEBI" id="CHEBI:15378"/>
        <dbReference type="ChEBI" id="CHEBI:16472"/>
        <dbReference type="ChEBI" id="CHEBI:57783"/>
        <dbReference type="ChEBI" id="CHEBI:58349"/>
        <dbReference type="ChEBI" id="CHEBI:145276"/>
    </reaction>
    <physiologicalReaction direction="right-to-left" evidence="22">
        <dbReference type="Rhea" id="RHEA:50790"/>
    </physiologicalReaction>
</comment>
<dbReference type="SUPFAM" id="SSF51735">
    <property type="entry name" value="NAD(P)-binding Rossmann-fold domains"/>
    <property type="match status" value="1"/>
</dbReference>
<protein>
    <recommendedName>
        <fullName evidence="6">Prostaglandin reductase 1</fullName>
        <ecNumber evidence="4">1.3.1.48</ecNumber>
        <ecNumber evidence="5">1.3.1.74</ecNumber>
    </recommendedName>
    <alternativeName>
        <fullName evidence="19">15-oxoprostaglandin 13-reductase</fullName>
    </alternativeName>
    <alternativeName>
        <fullName evidence="17">Dithiolethione-inducible gene 1 protein</fullName>
    </alternativeName>
    <alternativeName>
        <fullName evidence="16">Leukotriene B4 12-hydroxydehydrogenase</fullName>
    </alternativeName>
    <alternativeName>
        <fullName evidence="18">NAD(P)H-dependent alkenal/one oxidoreductase</fullName>
    </alternativeName>
</protein>
<evidence type="ECO:0000256" key="7">
    <source>
        <dbReference type="ARBA" id="ARBA00022490"/>
    </source>
</evidence>
<dbReference type="GO" id="GO:0006693">
    <property type="term" value="P:prostaglandin metabolic process"/>
    <property type="evidence" value="ECO:0007669"/>
    <property type="project" value="UniProtKB-KW"/>
</dbReference>
<dbReference type="PANTHER" id="PTHR43205">
    <property type="entry name" value="PROSTAGLANDIN REDUCTASE"/>
    <property type="match status" value="1"/>
</dbReference>
<evidence type="ECO:0000256" key="17">
    <source>
        <dbReference type="ARBA" id="ARBA00032255"/>
    </source>
</evidence>
<dbReference type="SUPFAM" id="SSF50129">
    <property type="entry name" value="GroES-like"/>
    <property type="match status" value="2"/>
</dbReference>
<dbReference type="Gene3D" id="3.40.50.720">
    <property type="entry name" value="NAD(P)-binding Rossmann-like Domain"/>
    <property type="match status" value="1"/>
</dbReference>
<comment type="similarity">
    <text evidence="2">Belongs to the NADP-dependent oxidoreductase L4BD family.</text>
</comment>
<evidence type="ECO:0000256" key="3">
    <source>
        <dbReference type="ARBA" id="ARBA00011852"/>
    </source>
</evidence>
<dbReference type="PANTHER" id="PTHR43205:SF7">
    <property type="entry name" value="PROSTAGLANDIN REDUCTASE 1"/>
    <property type="match status" value="1"/>
</dbReference>
<reference evidence="36" key="1">
    <citation type="journal article" date="2021" name="Mol. Ecol. Resour.">
        <title>Apolygus lucorum genome provides insights into omnivorousness and mesophyll feeding.</title>
        <authorList>
            <person name="Liu Y."/>
            <person name="Liu H."/>
            <person name="Wang H."/>
            <person name="Huang T."/>
            <person name="Liu B."/>
            <person name="Yang B."/>
            <person name="Yin L."/>
            <person name="Li B."/>
            <person name="Zhang Y."/>
            <person name="Zhang S."/>
            <person name="Jiang F."/>
            <person name="Zhang X."/>
            <person name="Ren Y."/>
            <person name="Wang B."/>
            <person name="Wang S."/>
            <person name="Lu Y."/>
            <person name="Wu K."/>
            <person name="Fan W."/>
            <person name="Wang G."/>
        </authorList>
    </citation>
    <scope>NUCLEOTIDE SEQUENCE</scope>
    <source>
        <strain evidence="36">12Hb</strain>
    </source>
</reference>
<evidence type="ECO:0000256" key="12">
    <source>
        <dbReference type="ARBA" id="ARBA00022990"/>
    </source>
</evidence>
<dbReference type="GO" id="GO:0032440">
    <property type="term" value="F:2-alkenal reductase [NAD(P)H] activity"/>
    <property type="evidence" value="ECO:0007669"/>
    <property type="project" value="UniProtKB-EC"/>
</dbReference>
<comment type="catalytic activity">
    <reaction evidence="30">
        <text>6-trans-leukotriene B4 + NADP(+) = 12-oxo-(5S)-hydroxy-(6E,8E,10E,14Z)-eicosatetraenoate + NADPH + H(+)</text>
        <dbReference type="Rhea" id="RHEA:51204"/>
        <dbReference type="ChEBI" id="CHEBI:15378"/>
        <dbReference type="ChEBI" id="CHEBI:57783"/>
        <dbReference type="ChEBI" id="CHEBI:58349"/>
        <dbReference type="ChEBI" id="CHEBI:90723"/>
        <dbReference type="ChEBI" id="CHEBI:133974"/>
    </reaction>
    <physiologicalReaction direction="left-to-right" evidence="30">
        <dbReference type="Rhea" id="RHEA:51205"/>
    </physiologicalReaction>
</comment>
<keyword evidence="14" id="KW-0443">Lipid metabolism</keyword>
<dbReference type="Proteomes" id="UP000466442">
    <property type="component" value="Unassembled WGS sequence"/>
</dbReference>
<evidence type="ECO:0000256" key="5">
    <source>
        <dbReference type="ARBA" id="ARBA00012410"/>
    </source>
</evidence>
<comment type="subunit">
    <text evidence="3">Monomer or homodimer.</text>
</comment>
<evidence type="ECO:0000256" key="4">
    <source>
        <dbReference type="ARBA" id="ARBA00011981"/>
    </source>
</evidence>
<dbReference type="SMART" id="SM00829">
    <property type="entry name" value="PKS_ER"/>
    <property type="match status" value="1"/>
</dbReference>
<evidence type="ECO:0000256" key="31">
    <source>
        <dbReference type="ARBA" id="ARBA00049068"/>
    </source>
</evidence>
<keyword evidence="11" id="KW-0521">NADP</keyword>
<evidence type="ECO:0000256" key="1">
    <source>
        <dbReference type="ARBA" id="ARBA00004496"/>
    </source>
</evidence>
<evidence type="ECO:0000256" key="13">
    <source>
        <dbReference type="ARBA" id="ARBA00023002"/>
    </source>
</evidence>
<evidence type="ECO:0000256" key="24">
    <source>
        <dbReference type="ARBA" id="ARBA00047878"/>
    </source>
</evidence>
<keyword evidence="9" id="KW-0597">Phosphoprotein</keyword>
<dbReference type="InterPro" id="IPR014190">
    <property type="entry name" value="PTGR1"/>
</dbReference>
<comment type="catalytic activity">
    <reaction evidence="28">
        <text>4-hydroxynonanal + NADP(+) = (E)-4-hydroxynon-2-enal + NADPH + H(+)</text>
        <dbReference type="Rhea" id="RHEA:64736"/>
        <dbReference type="ChEBI" id="CHEBI:15378"/>
        <dbReference type="ChEBI" id="CHEBI:57783"/>
        <dbReference type="ChEBI" id="CHEBI:58349"/>
        <dbReference type="ChEBI" id="CHEBI:58968"/>
        <dbReference type="ChEBI" id="CHEBI:156112"/>
    </reaction>
    <physiologicalReaction direction="right-to-left" evidence="28">
        <dbReference type="Rhea" id="RHEA:64738"/>
    </physiologicalReaction>
</comment>
<dbReference type="InterPro" id="IPR013149">
    <property type="entry name" value="ADH-like_C"/>
</dbReference>
<evidence type="ECO:0000256" key="33">
    <source>
        <dbReference type="ARBA" id="ARBA00049179"/>
    </source>
</evidence>
<comment type="catalytic activity">
    <reaction evidence="20">
        <text>octanal + NADP(+) = (2E)-octenal + NADPH + H(+)</text>
        <dbReference type="Rhea" id="RHEA:50780"/>
        <dbReference type="ChEBI" id="CHEBI:15378"/>
        <dbReference type="ChEBI" id="CHEBI:17935"/>
        <dbReference type="ChEBI" id="CHEBI:57783"/>
        <dbReference type="ChEBI" id="CHEBI:58349"/>
        <dbReference type="ChEBI" id="CHEBI:61748"/>
    </reaction>
    <physiologicalReaction direction="right-to-left" evidence="20">
        <dbReference type="Rhea" id="RHEA:50782"/>
    </physiologicalReaction>
</comment>
<evidence type="ECO:0000313" key="36">
    <source>
        <dbReference type="EMBL" id="KAF6211812.1"/>
    </source>
</evidence>
<comment type="catalytic activity">
    <reaction evidence="23">
        <text>leukotriene B4 + NADP(+) = 12-oxo-leukotriene B4 + NADPH + H(+)</text>
        <dbReference type="Rhea" id="RHEA:50608"/>
        <dbReference type="ChEBI" id="CHEBI:15378"/>
        <dbReference type="ChEBI" id="CHEBI:57461"/>
        <dbReference type="ChEBI" id="CHEBI:57783"/>
        <dbReference type="ChEBI" id="CHEBI:58349"/>
        <dbReference type="ChEBI" id="CHEBI:133309"/>
    </reaction>
    <physiologicalReaction direction="left-to-right" evidence="23">
        <dbReference type="Rhea" id="RHEA:50609"/>
    </physiologicalReaction>
</comment>
<dbReference type="Pfam" id="PF16884">
    <property type="entry name" value="ADH_N_2"/>
    <property type="match status" value="1"/>
</dbReference>
<dbReference type="GO" id="GO:0047522">
    <property type="term" value="F:15-oxoprostaglandin 13-reductase [NAD(P)+] activity"/>
    <property type="evidence" value="ECO:0007669"/>
    <property type="project" value="UniProtKB-EC"/>
</dbReference>
<dbReference type="OrthoDB" id="809632at2759"/>
<evidence type="ECO:0000256" key="10">
    <source>
        <dbReference type="ARBA" id="ARBA00022832"/>
    </source>
</evidence>
<dbReference type="InterPro" id="IPR011032">
    <property type="entry name" value="GroES-like_sf"/>
</dbReference>
<dbReference type="InterPro" id="IPR020843">
    <property type="entry name" value="ER"/>
</dbReference>
<dbReference type="Gene3D" id="3.90.180.10">
    <property type="entry name" value="Medium-chain alcohol dehydrogenases, catalytic domain"/>
    <property type="match status" value="1"/>
</dbReference>
<evidence type="ECO:0000256" key="11">
    <source>
        <dbReference type="ARBA" id="ARBA00022857"/>
    </source>
</evidence>
<evidence type="ECO:0000256" key="30">
    <source>
        <dbReference type="ARBA" id="ARBA00048953"/>
    </source>
</evidence>
<dbReference type="EC" id="1.3.1.74" evidence="5"/>
<evidence type="ECO:0000256" key="34">
    <source>
        <dbReference type="ARBA" id="ARBA00049368"/>
    </source>
</evidence>
<keyword evidence="37" id="KW-1185">Reference proteome</keyword>
<dbReference type="EMBL" id="WIXP02000004">
    <property type="protein sequence ID" value="KAF6211812.1"/>
    <property type="molecule type" value="Genomic_DNA"/>
</dbReference>
<evidence type="ECO:0000256" key="6">
    <source>
        <dbReference type="ARBA" id="ARBA00020651"/>
    </source>
</evidence>
<feature type="domain" description="Enoyl reductase (ER)" evidence="35">
    <location>
        <begin position="114"/>
        <end position="437"/>
    </location>
</feature>
<keyword evidence="15" id="KW-0379">Hydroxylation</keyword>
<evidence type="ECO:0000256" key="29">
    <source>
        <dbReference type="ARBA" id="ARBA00048591"/>
    </source>
</evidence>
<evidence type="ECO:0000256" key="32">
    <source>
        <dbReference type="ARBA" id="ARBA00049070"/>
    </source>
</evidence>
<sequence length="502" mass="54612">MLTWNNKDKAFKYSVFLMCSSLEDVEIGLLKVTANGTTKVALAERVGRINRQTCERPPVPAELLKVTDIVPQIPTKLIRKATGVLSLTNRKRLLSHSVVNMKAKKFLLAKRPIGEPKVTDFEAVQEELPPVGEGEILMESVYLSVDPYMRYKSESIPLGTIMPCQAVARVVESKNPAYKVGDNVVAAYGWRSHLVTDPNKMLSTFDGSVSKPQVLPDFGGIPTSLALGVLGMPGVTALFGLIKITEPKEGETLVVSGAAGAVGSIVGQIGKILGMRVIGFAGADDKVEWLKELGFDYAYNYNKVSVREALKESAPKGVDVYFDNVGGQISYDVCTKMNTFGRVSLCGAISSYNDMGDTSKPPLAPAIQIPAIGNQLSIHGFIVTRWLSEWQDGIKQLLGYVMKGKLKYRETITEGFDNMPQAFIDILRGENTGKAIVKANFVNHGFTAFKIFRSSRGSDLSGLGGTSKENKVVGKLRGDVKTCRTVEGDRSRTSEQLQTSSN</sequence>
<dbReference type="CDD" id="cd08294">
    <property type="entry name" value="leukotriene_B4_DH_like"/>
    <property type="match status" value="1"/>
</dbReference>
<accession>A0A6A4JSW4</accession>
<comment type="catalytic activity">
    <reaction evidence="27">
        <text>13,14-dihydro-15-oxo-PGF2alpha + NADP(+) = 15-oxoprostaglandin F2alpha + NADPH + H(+)</text>
        <dbReference type="Rhea" id="RHEA:50588"/>
        <dbReference type="ChEBI" id="CHEBI:15378"/>
        <dbReference type="ChEBI" id="CHEBI:57783"/>
        <dbReference type="ChEBI" id="CHEBI:58349"/>
        <dbReference type="ChEBI" id="CHEBI:133374"/>
        <dbReference type="ChEBI" id="CHEBI:133409"/>
    </reaction>
    <physiologicalReaction direction="right-to-left" evidence="27">
        <dbReference type="Rhea" id="RHEA:50590"/>
    </physiologicalReaction>
</comment>
<evidence type="ECO:0000256" key="20">
    <source>
        <dbReference type="ARBA" id="ARBA00047461"/>
    </source>
</evidence>
<dbReference type="GO" id="GO:0005737">
    <property type="term" value="C:cytoplasm"/>
    <property type="evidence" value="ECO:0007669"/>
    <property type="project" value="UniProtKB-SubCell"/>
</dbReference>
<dbReference type="EC" id="1.3.1.48" evidence="4"/>
<comment type="catalytic activity">
    <reaction evidence="32">
        <text>13,14-dihydro-15-oxo-prostaglandin E1 + NADP(+) = 15-oxoprostaglandin E1 + NADPH + H(+)</text>
        <dbReference type="Rhea" id="RHEA:50584"/>
        <dbReference type="ChEBI" id="CHEBI:15378"/>
        <dbReference type="ChEBI" id="CHEBI:57401"/>
        <dbReference type="ChEBI" id="CHEBI:57783"/>
        <dbReference type="ChEBI" id="CHEBI:58349"/>
        <dbReference type="ChEBI" id="CHEBI:133408"/>
    </reaction>
    <physiologicalReaction direction="right-to-left" evidence="32">
        <dbReference type="Rhea" id="RHEA:50586"/>
    </physiologicalReaction>
</comment>
<comment type="catalytic activity">
    <reaction evidence="33">
        <text>an n-alkanal + NADP(+) = an alk-2-enal + NADPH + H(+)</text>
        <dbReference type="Rhea" id="RHEA:13737"/>
        <dbReference type="ChEBI" id="CHEBI:12834"/>
        <dbReference type="ChEBI" id="CHEBI:13757"/>
        <dbReference type="ChEBI" id="CHEBI:15378"/>
        <dbReference type="ChEBI" id="CHEBI:57783"/>
        <dbReference type="ChEBI" id="CHEBI:58349"/>
        <dbReference type="EC" id="1.3.1.74"/>
    </reaction>
    <physiologicalReaction direction="right-to-left" evidence="33">
        <dbReference type="Rhea" id="RHEA:13739"/>
    </physiologicalReaction>
</comment>
<evidence type="ECO:0000256" key="28">
    <source>
        <dbReference type="ARBA" id="ARBA00048387"/>
    </source>
</evidence>
<evidence type="ECO:0000313" key="37">
    <source>
        <dbReference type="Proteomes" id="UP000466442"/>
    </source>
</evidence>
<evidence type="ECO:0000256" key="25">
    <source>
        <dbReference type="ARBA" id="ARBA00047903"/>
    </source>
</evidence>